<dbReference type="Pfam" id="PF04699">
    <property type="entry name" value="P16-Arc"/>
    <property type="match status" value="1"/>
</dbReference>
<dbReference type="PIRSF" id="PIRSF039096">
    <property type="entry name" value="p16-ARC"/>
    <property type="match status" value="1"/>
</dbReference>
<reference evidence="8" key="1">
    <citation type="submission" date="2025-08" db="UniProtKB">
        <authorList>
            <consortium name="RefSeq"/>
        </authorList>
    </citation>
    <scope>IDENTIFICATION</scope>
    <source>
        <tissue evidence="8">Gonads</tissue>
    </source>
</reference>
<keyword evidence="7" id="KW-1185">Reference proteome</keyword>
<dbReference type="SUPFAM" id="SSF69103">
    <property type="entry name" value="Arp2/3 complex 16 kDa subunit ARPC5"/>
    <property type="match status" value="1"/>
</dbReference>
<keyword evidence="3" id="KW-0963">Cytoplasm</keyword>
<feature type="compositionally biased region" description="Basic and acidic residues" evidence="6">
    <location>
        <begin position="1"/>
        <end position="15"/>
    </location>
</feature>
<dbReference type="FunCoup" id="A0A1S3HX18">
    <property type="interactions" value="1172"/>
</dbReference>
<comment type="subcellular location">
    <subcellularLocation>
        <location evidence="1">Cytoplasm</location>
        <location evidence="1">Cytoskeleton</location>
    </subcellularLocation>
</comment>
<dbReference type="GO" id="GO:0034314">
    <property type="term" value="P:Arp2/3 complex-mediated actin nucleation"/>
    <property type="evidence" value="ECO:0007669"/>
    <property type="project" value="InterPro"/>
</dbReference>
<dbReference type="OrthoDB" id="429520at2759"/>
<dbReference type="GO" id="GO:0030833">
    <property type="term" value="P:regulation of actin filament polymerization"/>
    <property type="evidence" value="ECO:0007669"/>
    <property type="project" value="InterPro"/>
</dbReference>
<evidence type="ECO:0000256" key="2">
    <source>
        <dbReference type="ARBA" id="ARBA00006084"/>
    </source>
</evidence>
<name>A0A1S3HX18_LINAN</name>
<gene>
    <name evidence="8" type="primary">LOC106158245</name>
</gene>
<sequence length="150" mass="16893">MSKNTADNKFRKIDVDQYNEDNYQDEVADDGQDMGPNEQEVSSFLSQGKNLEALQAVLSNPPVETKNQAAKDRALQLVMRVLLSFKVADIDKGVNALDSQTLDVLMKYIYRGFENPSEGSSAQLLTWHEKVFEIGGYGCIMRVLTQRKKV</sequence>
<evidence type="ECO:0000256" key="1">
    <source>
        <dbReference type="ARBA" id="ARBA00004245"/>
    </source>
</evidence>
<dbReference type="AlphaFoldDB" id="A0A1S3HX18"/>
<comment type="function">
    <text evidence="5">Functions as component of the Arp2/3 complex which is involved in regulation of actin polymerization and together with an activating nucleation-promoting factor (NPF) mediates the formation of branched actin networks. Arp2/3 complex plays a critical role in the control of cell morphogenesis via the modulation of cell polarity development.</text>
</comment>
<organism evidence="7 8">
    <name type="scientific">Lingula anatina</name>
    <name type="common">Brachiopod</name>
    <name type="synonym">Lingula unguis</name>
    <dbReference type="NCBI Taxonomy" id="7574"/>
    <lineage>
        <taxon>Eukaryota</taxon>
        <taxon>Metazoa</taxon>
        <taxon>Spiralia</taxon>
        <taxon>Lophotrochozoa</taxon>
        <taxon>Brachiopoda</taxon>
        <taxon>Linguliformea</taxon>
        <taxon>Lingulata</taxon>
        <taxon>Lingulida</taxon>
        <taxon>Linguloidea</taxon>
        <taxon>Lingulidae</taxon>
        <taxon>Lingula</taxon>
    </lineage>
</organism>
<evidence type="ECO:0000256" key="6">
    <source>
        <dbReference type="SAM" id="MobiDB-lite"/>
    </source>
</evidence>
<dbReference type="InterPro" id="IPR036743">
    <property type="entry name" value="ARPC5_sf"/>
</dbReference>
<protein>
    <recommendedName>
        <fullName evidence="5">Actin-related protein 2/3 complex subunit 5</fullName>
    </recommendedName>
</protein>
<evidence type="ECO:0000313" key="7">
    <source>
        <dbReference type="Proteomes" id="UP000085678"/>
    </source>
</evidence>
<proteinExistence type="inferred from homology"/>
<dbReference type="RefSeq" id="XP_013389609.1">
    <property type="nucleotide sequence ID" value="XM_013534155.2"/>
</dbReference>
<feature type="region of interest" description="Disordered" evidence="6">
    <location>
        <begin position="1"/>
        <end position="44"/>
    </location>
</feature>
<keyword evidence="4 5" id="KW-0206">Cytoskeleton</keyword>
<dbReference type="Gene3D" id="1.25.40.190">
    <property type="entry name" value="Actin-related protein 2/3 complex subunit 5"/>
    <property type="match status" value="1"/>
</dbReference>
<dbReference type="GO" id="GO:0005885">
    <property type="term" value="C:Arp2/3 protein complex"/>
    <property type="evidence" value="ECO:0007669"/>
    <property type="project" value="InterPro"/>
</dbReference>
<feature type="compositionally biased region" description="Acidic residues" evidence="6">
    <location>
        <begin position="17"/>
        <end position="32"/>
    </location>
</feature>
<dbReference type="PANTHER" id="PTHR12644">
    <property type="entry name" value="ARP2/3 COMPLEX 16 KD SUBUNIT P16-ARC"/>
    <property type="match status" value="1"/>
</dbReference>
<dbReference type="InterPro" id="IPR006789">
    <property type="entry name" value="ARPC5"/>
</dbReference>
<dbReference type="GeneID" id="106158245"/>
<evidence type="ECO:0000256" key="3">
    <source>
        <dbReference type="ARBA" id="ARBA00022490"/>
    </source>
</evidence>
<evidence type="ECO:0000256" key="5">
    <source>
        <dbReference type="RuleBase" id="RU004301"/>
    </source>
</evidence>
<comment type="similarity">
    <text evidence="2 5">Belongs to the ARPC5 family.</text>
</comment>
<evidence type="ECO:0000256" key="4">
    <source>
        <dbReference type="ARBA" id="ARBA00023212"/>
    </source>
</evidence>
<accession>A0A1S3HX18</accession>
<dbReference type="STRING" id="7574.A0A1S3HX18"/>
<evidence type="ECO:0000313" key="8">
    <source>
        <dbReference type="RefSeq" id="XP_013389609.1"/>
    </source>
</evidence>
<dbReference type="Proteomes" id="UP000085678">
    <property type="component" value="Unplaced"/>
</dbReference>
<dbReference type="FunFam" id="1.25.40.190:FF:000004">
    <property type="entry name" value="Actin-related protein 2/3 complex subunit 5"/>
    <property type="match status" value="1"/>
</dbReference>
<dbReference type="InParanoid" id="A0A1S3HX18"/>
<dbReference type="OMA" id="RQGNMNG"/>